<dbReference type="PROSITE" id="PS50949">
    <property type="entry name" value="HTH_GNTR"/>
    <property type="match status" value="1"/>
</dbReference>
<evidence type="ECO:0000256" key="4">
    <source>
        <dbReference type="SAM" id="MobiDB-lite"/>
    </source>
</evidence>
<dbReference type="Proteomes" id="UP001500282">
    <property type="component" value="Unassembled WGS sequence"/>
</dbReference>
<gene>
    <name evidence="6" type="ORF">GCM10009579_72590</name>
</gene>
<dbReference type="CDD" id="cd07377">
    <property type="entry name" value="WHTH_GntR"/>
    <property type="match status" value="1"/>
</dbReference>
<dbReference type="InterPro" id="IPR036388">
    <property type="entry name" value="WH-like_DNA-bd_sf"/>
</dbReference>
<evidence type="ECO:0000256" key="3">
    <source>
        <dbReference type="ARBA" id="ARBA00023163"/>
    </source>
</evidence>
<dbReference type="Pfam" id="PF07702">
    <property type="entry name" value="UTRA"/>
    <property type="match status" value="1"/>
</dbReference>
<dbReference type="SMART" id="SM00866">
    <property type="entry name" value="UTRA"/>
    <property type="match status" value="1"/>
</dbReference>
<evidence type="ECO:0000313" key="7">
    <source>
        <dbReference type="Proteomes" id="UP001500282"/>
    </source>
</evidence>
<name>A0ABN1XC81_9ACTN</name>
<dbReference type="InterPro" id="IPR000524">
    <property type="entry name" value="Tscrpt_reg_HTH_GntR"/>
</dbReference>
<reference evidence="6 7" key="1">
    <citation type="journal article" date="2019" name="Int. J. Syst. Evol. Microbiol.">
        <title>The Global Catalogue of Microorganisms (GCM) 10K type strain sequencing project: providing services to taxonomists for standard genome sequencing and annotation.</title>
        <authorList>
            <consortium name="The Broad Institute Genomics Platform"/>
            <consortium name="The Broad Institute Genome Sequencing Center for Infectious Disease"/>
            <person name="Wu L."/>
            <person name="Ma J."/>
        </authorList>
    </citation>
    <scope>NUCLEOTIDE SEQUENCE [LARGE SCALE GENOMIC DNA]</scope>
    <source>
        <strain evidence="6 7">JCM 11448</strain>
    </source>
</reference>
<keyword evidence="1" id="KW-0805">Transcription regulation</keyword>
<dbReference type="PANTHER" id="PTHR44846">
    <property type="entry name" value="MANNOSYL-D-GLYCERATE TRANSPORT/METABOLISM SYSTEM REPRESSOR MNGR-RELATED"/>
    <property type="match status" value="1"/>
</dbReference>
<keyword evidence="7" id="KW-1185">Reference proteome</keyword>
<dbReference type="InterPro" id="IPR036390">
    <property type="entry name" value="WH_DNA-bd_sf"/>
</dbReference>
<dbReference type="Gene3D" id="1.10.10.10">
    <property type="entry name" value="Winged helix-like DNA-binding domain superfamily/Winged helix DNA-binding domain"/>
    <property type="match status" value="1"/>
</dbReference>
<organism evidence="6 7">
    <name type="scientific">Streptomyces javensis</name>
    <dbReference type="NCBI Taxonomy" id="114698"/>
    <lineage>
        <taxon>Bacteria</taxon>
        <taxon>Bacillati</taxon>
        <taxon>Actinomycetota</taxon>
        <taxon>Actinomycetes</taxon>
        <taxon>Kitasatosporales</taxon>
        <taxon>Streptomycetaceae</taxon>
        <taxon>Streptomyces</taxon>
        <taxon>Streptomyces violaceusniger group</taxon>
    </lineage>
</organism>
<dbReference type="Gene3D" id="3.40.1410.10">
    <property type="entry name" value="Chorismate lyase-like"/>
    <property type="match status" value="1"/>
</dbReference>
<proteinExistence type="predicted"/>
<protein>
    <submittedName>
        <fullName evidence="6">GntR family transcriptional regulator</fullName>
    </submittedName>
</protein>
<dbReference type="PRINTS" id="PR00035">
    <property type="entry name" value="HTHGNTR"/>
</dbReference>
<dbReference type="SUPFAM" id="SSF64288">
    <property type="entry name" value="Chorismate lyase-like"/>
    <property type="match status" value="1"/>
</dbReference>
<dbReference type="Pfam" id="PF00392">
    <property type="entry name" value="GntR"/>
    <property type="match status" value="1"/>
</dbReference>
<evidence type="ECO:0000259" key="5">
    <source>
        <dbReference type="PROSITE" id="PS50949"/>
    </source>
</evidence>
<dbReference type="InterPro" id="IPR028978">
    <property type="entry name" value="Chorismate_lyase_/UTRA_dom_sf"/>
</dbReference>
<dbReference type="SMART" id="SM00345">
    <property type="entry name" value="HTH_GNTR"/>
    <property type="match status" value="1"/>
</dbReference>
<evidence type="ECO:0000313" key="6">
    <source>
        <dbReference type="EMBL" id="GAA1295441.1"/>
    </source>
</evidence>
<keyword evidence="3" id="KW-0804">Transcription</keyword>
<accession>A0ABN1XC81</accession>
<evidence type="ECO:0000256" key="2">
    <source>
        <dbReference type="ARBA" id="ARBA00023125"/>
    </source>
</evidence>
<dbReference type="InterPro" id="IPR050679">
    <property type="entry name" value="Bact_HTH_transcr_reg"/>
</dbReference>
<comment type="caution">
    <text evidence="6">The sequence shown here is derived from an EMBL/GenBank/DDBJ whole genome shotgun (WGS) entry which is preliminary data.</text>
</comment>
<evidence type="ECO:0000256" key="1">
    <source>
        <dbReference type="ARBA" id="ARBA00023015"/>
    </source>
</evidence>
<keyword evidence="2" id="KW-0238">DNA-binding</keyword>
<sequence length="282" mass="30489">MTAVDAGDGSGPGVGEGAMETEGATAAAAATTTAESDGNGSNGARTARVPKYYRLKRHLLEMTETLPPGTPVPPERTLAAEFDTSRTTVRQALQELVVEGRLERIQGKGTFVAKPKVSQALQLTSYTEDMKAQGLEPTSQLLDIGYVTADDRLSGLLDIAAGGRVLRIERLRLASGEPMAIETTHLSAKRFPALRRSLVKYTSLYTALAEVYDVRLAEAEETIETSLATPREAGLLGTDVGLPMLMLSRHSRDAAGEPVEWVRSVYRGDRYKFVARLQRPND</sequence>
<dbReference type="SUPFAM" id="SSF46785">
    <property type="entry name" value="Winged helix' DNA-binding domain"/>
    <property type="match status" value="1"/>
</dbReference>
<feature type="domain" description="HTH gntR-type" evidence="5">
    <location>
        <begin position="45"/>
        <end position="115"/>
    </location>
</feature>
<dbReference type="PANTHER" id="PTHR44846:SF1">
    <property type="entry name" value="MANNOSYL-D-GLYCERATE TRANSPORT_METABOLISM SYSTEM REPRESSOR MNGR-RELATED"/>
    <property type="match status" value="1"/>
</dbReference>
<dbReference type="InterPro" id="IPR011663">
    <property type="entry name" value="UTRA"/>
</dbReference>
<feature type="compositionally biased region" description="Low complexity" evidence="4">
    <location>
        <begin position="17"/>
        <end position="35"/>
    </location>
</feature>
<dbReference type="EMBL" id="BAAAIH010000059">
    <property type="protein sequence ID" value="GAA1295441.1"/>
    <property type="molecule type" value="Genomic_DNA"/>
</dbReference>
<feature type="region of interest" description="Disordered" evidence="4">
    <location>
        <begin position="1"/>
        <end position="48"/>
    </location>
</feature>